<gene>
    <name evidence="1" type="ORF">SG34_032945</name>
</gene>
<name>A0AAF0CEE6_9GAMM</name>
<dbReference type="RefSeq" id="WP_152647296.1">
    <property type="nucleotide sequence ID" value="NZ_CP059734.1"/>
</dbReference>
<sequence>MTTEEVRRIFEELIGREKYEKFISALHNPSRTRGRMKFWQEKLWNQFCSETGYPETSYEDITKLFDYCLIHNQEFRADIVPVVYGTFEQEPKEKQFIKDNNFPYAALQVKRGGPAEAETETTVKYCIECRKAYKSVWPTLCSNTAVITEKF</sequence>
<dbReference type="EMBL" id="CP059734">
    <property type="protein sequence ID" value="WDE08714.1"/>
    <property type="molecule type" value="Genomic_DNA"/>
</dbReference>
<dbReference type="AlphaFoldDB" id="A0AAF0CEE6"/>
<dbReference type="KEGG" id="tvd:SG34_032945"/>
<evidence type="ECO:0000313" key="1">
    <source>
        <dbReference type="EMBL" id="WDE08714.1"/>
    </source>
</evidence>
<proteinExistence type="predicted"/>
<keyword evidence="2" id="KW-1185">Reference proteome</keyword>
<protein>
    <submittedName>
        <fullName evidence="1">Uncharacterized protein</fullName>
    </submittedName>
</protein>
<organism evidence="1 2">
    <name type="scientific">Thalassomonas viridans</name>
    <dbReference type="NCBI Taxonomy" id="137584"/>
    <lineage>
        <taxon>Bacteria</taxon>
        <taxon>Pseudomonadati</taxon>
        <taxon>Pseudomonadota</taxon>
        <taxon>Gammaproteobacteria</taxon>
        <taxon>Alteromonadales</taxon>
        <taxon>Colwelliaceae</taxon>
        <taxon>Thalassomonas</taxon>
    </lineage>
</organism>
<reference evidence="1 2" key="1">
    <citation type="journal article" date="2015" name="Genome Announc.">
        <title>Draft Genome Sequences of Marine Isolates of Thalassomonas viridans and Thalassomonas actiniarum.</title>
        <authorList>
            <person name="Olonade I."/>
            <person name="van Zyl L.J."/>
            <person name="Trindade M."/>
        </authorList>
    </citation>
    <scope>NUCLEOTIDE SEQUENCE [LARGE SCALE GENOMIC DNA]</scope>
    <source>
        <strain evidence="1 2">XOM25</strain>
    </source>
</reference>
<evidence type="ECO:0000313" key="2">
    <source>
        <dbReference type="Proteomes" id="UP000032352"/>
    </source>
</evidence>
<dbReference type="Proteomes" id="UP000032352">
    <property type="component" value="Chromosome pTvir"/>
</dbReference>
<reference evidence="1 2" key="2">
    <citation type="journal article" date="2022" name="Mar. Drugs">
        <title>Bioassay-Guided Fractionation Leads to the Detection of Cholic Acid Generated by the Rare Thalassomonas sp.</title>
        <authorList>
            <person name="Pheiffer F."/>
            <person name="Schneider Y.K."/>
            <person name="Hansen E.H."/>
            <person name="Andersen J.H."/>
            <person name="Isaksson J."/>
            <person name="Busche T."/>
            <person name="R C."/>
            <person name="Kalinowski J."/>
            <person name="Zyl L.V."/>
            <person name="Trindade M."/>
        </authorList>
    </citation>
    <scope>NUCLEOTIDE SEQUENCE [LARGE SCALE GENOMIC DNA]</scope>
    <source>
        <strain evidence="1 2">XOM25</strain>
    </source>
</reference>
<accession>A0AAF0CEE6</accession>